<dbReference type="AlphaFoldDB" id="A0A8X6NDQ0"/>
<dbReference type="OrthoDB" id="8333950at2759"/>
<dbReference type="EMBL" id="BMAW01008695">
    <property type="protein sequence ID" value="GFT09782.1"/>
    <property type="molecule type" value="Genomic_DNA"/>
</dbReference>
<dbReference type="Proteomes" id="UP000887013">
    <property type="component" value="Unassembled WGS sequence"/>
</dbReference>
<accession>A0A8X6NDQ0</accession>
<gene>
    <name evidence="1" type="ORF">NPIL_410081</name>
</gene>
<keyword evidence="2" id="KW-1185">Reference proteome</keyword>
<name>A0A8X6NDQ0_NEPPI</name>
<proteinExistence type="predicted"/>
<organism evidence="1 2">
    <name type="scientific">Nephila pilipes</name>
    <name type="common">Giant wood spider</name>
    <name type="synonym">Nephila maculata</name>
    <dbReference type="NCBI Taxonomy" id="299642"/>
    <lineage>
        <taxon>Eukaryota</taxon>
        <taxon>Metazoa</taxon>
        <taxon>Ecdysozoa</taxon>
        <taxon>Arthropoda</taxon>
        <taxon>Chelicerata</taxon>
        <taxon>Arachnida</taxon>
        <taxon>Araneae</taxon>
        <taxon>Araneomorphae</taxon>
        <taxon>Entelegynae</taxon>
        <taxon>Araneoidea</taxon>
        <taxon>Nephilidae</taxon>
        <taxon>Nephila</taxon>
    </lineage>
</organism>
<evidence type="ECO:0000313" key="1">
    <source>
        <dbReference type="EMBL" id="GFT09782.1"/>
    </source>
</evidence>
<reference evidence="1" key="1">
    <citation type="submission" date="2020-08" db="EMBL/GenBank/DDBJ databases">
        <title>Multicomponent nature underlies the extraordinary mechanical properties of spider dragline silk.</title>
        <authorList>
            <person name="Kono N."/>
            <person name="Nakamura H."/>
            <person name="Mori M."/>
            <person name="Yoshida Y."/>
            <person name="Ohtoshi R."/>
            <person name="Malay A.D."/>
            <person name="Moran D.A.P."/>
            <person name="Tomita M."/>
            <person name="Numata K."/>
            <person name="Arakawa K."/>
        </authorList>
    </citation>
    <scope>NUCLEOTIDE SEQUENCE</scope>
</reference>
<evidence type="ECO:0000313" key="2">
    <source>
        <dbReference type="Proteomes" id="UP000887013"/>
    </source>
</evidence>
<comment type="caution">
    <text evidence="1">The sequence shown here is derived from an EMBL/GenBank/DDBJ whole genome shotgun (WGS) entry which is preliminary data.</text>
</comment>
<protein>
    <submittedName>
        <fullName evidence="1">Uncharacterized protein</fullName>
    </submittedName>
</protein>
<sequence>MSAKVDGEVLKIADEDKRGIGVDKDMNIIQVLASLHSMHGTVTREDILNELKKAFADYGLDWTNLICLTVDGGKNTSGIKKGLI</sequence>